<dbReference type="EMBL" id="CAJVRL010000085">
    <property type="protein sequence ID" value="CAG8958799.1"/>
    <property type="molecule type" value="Genomic_DNA"/>
</dbReference>
<comment type="subcellular location">
    <subcellularLocation>
        <location evidence="2">Secreted</location>
    </subcellularLocation>
</comment>
<feature type="signal peptide" evidence="9">
    <location>
        <begin position="1"/>
        <end position="19"/>
    </location>
</feature>
<feature type="domain" description="Pel9A-like right handed beta-helix region" evidence="11">
    <location>
        <begin position="144"/>
        <end position="306"/>
    </location>
</feature>
<keyword evidence="4" id="KW-0479">Metal-binding</keyword>
<evidence type="ECO:0000259" key="10">
    <source>
        <dbReference type="Pfam" id="PF07602"/>
    </source>
</evidence>
<proteinExistence type="inferred from homology"/>
<keyword evidence="5 9" id="KW-0732">Signal</keyword>
<feature type="chain" id="PRO_5040476253" description="Right handed beta helix domain-containing protein" evidence="9">
    <location>
        <begin position="20"/>
        <end position="392"/>
    </location>
</feature>
<evidence type="ECO:0000256" key="9">
    <source>
        <dbReference type="SAM" id="SignalP"/>
    </source>
</evidence>
<dbReference type="PANTHER" id="PTHR40088">
    <property type="entry name" value="PECTATE LYASE (EUROFUNG)"/>
    <property type="match status" value="1"/>
</dbReference>
<dbReference type="Pfam" id="PF07602">
    <property type="entry name" value="DUF1565"/>
    <property type="match status" value="1"/>
</dbReference>
<comment type="similarity">
    <text evidence="8">Belongs to the polysaccharide lyase 9 family.</text>
</comment>
<dbReference type="InterPro" id="IPR011459">
    <property type="entry name" value="DUF1565"/>
</dbReference>
<feature type="domain" description="DUF1565" evidence="10">
    <location>
        <begin position="27"/>
        <end position="71"/>
    </location>
</feature>
<dbReference type="InterPro" id="IPR053868">
    <property type="entry name" value="Pel9A-like_beta_helix"/>
</dbReference>
<evidence type="ECO:0000256" key="4">
    <source>
        <dbReference type="ARBA" id="ARBA00022723"/>
    </source>
</evidence>
<evidence type="ECO:0000256" key="6">
    <source>
        <dbReference type="ARBA" id="ARBA00022837"/>
    </source>
</evidence>
<dbReference type="OrthoDB" id="5561043at2759"/>
<dbReference type="InterPro" id="IPR006626">
    <property type="entry name" value="PbH1"/>
</dbReference>
<protein>
    <recommendedName>
        <fullName evidence="14">Right handed beta helix domain-containing protein</fullName>
    </recommendedName>
</protein>
<evidence type="ECO:0000256" key="3">
    <source>
        <dbReference type="ARBA" id="ARBA00022525"/>
    </source>
</evidence>
<name>A0A9N9L3H5_9HELO</name>
<dbReference type="Proteomes" id="UP000696280">
    <property type="component" value="Unassembled WGS sequence"/>
</dbReference>
<accession>A0A9N9L3H5</accession>
<evidence type="ECO:0000313" key="12">
    <source>
        <dbReference type="EMBL" id="CAG8958799.1"/>
    </source>
</evidence>
<evidence type="ECO:0000256" key="8">
    <source>
        <dbReference type="ARBA" id="ARBA00038263"/>
    </source>
</evidence>
<evidence type="ECO:0000256" key="1">
    <source>
        <dbReference type="ARBA" id="ARBA00001913"/>
    </source>
</evidence>
<evidence type="ECO:0008006" key="14">
    <source>
        <dbReference type="Google" id="ProtNLM"/>
    </source>
</evidence>
<reference evidence="12" key="1">
    <citation type="submission" date="2021-07" db="EMBL/GenBank/DDBJ databases">
        <authorList>
            <person name="Durling M."/>
        </authorList>
    </citation>
    <scope>NUCLEOTIDE SEQUENCE</scope>
</reference>
<keyword evidence="13" id="KW-1185">Reference proteome</keyword>
<organism evidence="12 13">
    <name type="scientific">Hymenoscyphus fraxineus</name>
    <dbReference type="NCBI Taxonomy" id="746836"/>
    <lineage>
        <taxon>Eukaryota</taxon>
        <taxon>Fungi</taxon>
        <taxon>Dikarya</taxon>
        <taxon>Ascomycota</taxon>
        <taxon>Pezizomycotina</taxon>
        <taxon>Leotiomycetes</taxon>
        <taxon>Helotiales</taxon>
        <taxon>Helotiaceae</taxon>
        <taxon>Hymenoscyphus</taxon>
    </lineage>
</organism>
<keyword evidence="3" id="KW-0964">Secreted</keyword>
<dbReference type="GO" id="GO:0046872">
    <property type="term" value="F:metal ion binding"/>
    <property type="evidence" value="ECO:0007669"/>
    <property type="project" value="UniProtKB-KW"/>
</dbReference>
<evidence type="ECO:0000313" key="13">
    <source>
        <dbReference type="Proteomes" id="UP000696280"/>
    </source>
</evidence>
<dbReference type="SMART" id="SM00710">
    <property type="entry name" value="PbH1"/>
    <property type="match status" value="6"/>
</dbReference>
<evidence type="ECO:0000256" key="2">
    <source>
        <dbReference type="ARBA" id="ARBA00004613"/>
    </source>
</evidence>
<keyword evidence="6" id="KW-0106">Calcium</keyword>
<dbReference type="SUPFAM" id="SSF51126">
    <property type="entry name" value="Pectin lyase-like"/>
    <property type="match status" value="1"/>
</dbReference>
<dbReference type="Gene3D" id="2.160.20.10">
    <property type="entry name" value="Single-stranded right-handed beta-helix, Pectin lyase-like"/>
    <property type="match status" value="1"/>
</dbReference>
<dbReference type="InterPro" id="IPR052052">
    <property type="entry name" value="Polysaccharide_Lyase_9"/>
</dbReference>
<evidence type="ECO:0000256" key="7">
    <source>
        <dbReference type="ARBA" id="ARBA00023239"/>
    </source>
</evidence>
<dbReference type="GO" id="GO:0005576">
    <property type="term" value="C:extracellular region"/>
    <property type="evidence" value="ECO:0007669"/>
    <property type="project" value="UniProtKB-SubCell"/>
</dbReference>
<evidence type="ECO:0000259" key="11">
    <source>
        <dbReference type="Pfam" id="PF22842"/>
    </source>
</evidence>
<dbReference type="GO" id="GO:0016837">
    <property type="term" value="F:carbon-oxygen lyase activity, acting on polysaccharides"/>
    <property type="evidence" value="ECO:0007669"/>
    <property type="project" value="TreeGrafter"/>
</dbReference>
<comment type="cofactor">
    <cofactor evidence="1">
        <name>Ca(2+)</name>
        <dbReference type="ChEBI" id="CHEBI:29108"/>
    </cofactor>
</comment>
<evidence type="ECO:0000256" key="5">
    <source>
        <dbReference type="ARBA" id="ARBA00022729"/>
    </source>
</evidence>
<dbReference type="PANTHER" id="PTHR40088:SF1">
    <property type="entry name" value="PECTATE LYASE PEL9"/>
    <property type="match status" value="1"/>
</dbReference>
<sequence length="392" mass="41687">MRSSFSFFLVAASFPLSLCATIYVSPNGSDSATGTITAPLKSIQSAVNLATAGSTIYLRAGTYGLTTNIQFTKSGTASAPYTISAYESEKVIIDGEALPSTPGELDSSIPGKNRGIFHVEKANYWHFIGLELINGPYGIYHADSSNNYYERLVTRDNYETGFHMQGASAQNTILYLDSYGNRDPRKNGESADGFACKEGSGEGNILRGARLWNNVDDGLDLWEFKSGVTIEDTLSWGNGVNRWGFGEFEGDGNGFKLGGGNKGDIGPANHIITNCIAFENAAGGFVDNSQTGAFTLTGNTAYNNTKTGFSFKTATATLKQNIAVANTQADKSLSSAQKDSRNSWNSGTWSVNGFKSVDKTTAIGARDPSGKIVGSDFLVPASGADMGATTYW</sequence>
<dbReference type="Pfam" id="PF22842">
    <property type="entry name" value="Pel9A-like_beta_helix"/>
    <property type="match status" value="1"/>
</dbReference>
<gene>
    <name evidence="12" type="ORF">HYFRA_00011750</name>
</gene>
<dbReference type="InterPro" id="IPR012334">
    <property type="entry name" value="Pectin_lyas_fold"/>
</dbReference>
<dbReference type="AlphaFoldDB" id="A0A9N9L3H5"/>
<comment type="caution">
    <text evidence="12">The sequence shown here is derived from an EMBL/GenBank/DDBJ whole genome shotgun (WGS) entry which is preliminary data.</text>
</comment>
<dbReference type="InterPro" id="IPR011050">
    <property type="entry name" value="Pectin_lyase_fold/virulence"/>
</dbReference>
<keyword evidence="7" id="KW-0456">Lyase</keyword>